<evidence type="ECO:0000313" key="3">
    <source>
        <dbReference type="Proteomes" id="UP001183607"/>
    </source>
</evidence>
<sequence length="216" mass="23475">MNEITVEIWTDVVCPWCYIGKRRFERALAAFDAKEDVRVHWRSFELDPAALRVTDETIPERMLRRQGIPPEQAAELLAGVSAQAEAEGLEYHLDRARPCNTFDAHRLVHHAGTRGRAETFQERLMRAYTAEGVSVGDHPTLLALAEEAGLDAAAAAEVLAGDAHAEDVRADEDRAARLGVGGVPAFVIGGRWSVSGAQPAELLTGLLERARTGATA</sequence>
<dbReference type="InterPro" id="IPR036249">
    <property type="entry name" value="Thioredoxin-like_sf"/>
</dbReference>
<dbReference type="Proteomes" id="UP001183607">
    <property type="component" value="Unassembled WGS sequence"/>
</dbReference>
<name>A0ABD5E005_9ACTN</name>
<gene>
    <name evidence="2" type="ORF">RM574_04575</name>
</gene>
<dbReference type="PANTHER" id="PTHR13887">
    <property type="entry name" value="GLUTATHIONE S-TRANSFERASE KAPPA"/>
    <property type="match status" value="1"/>
</dbReference>
<organism evidence="2 3">
    <name type="scientific">Streptomyces evansiae</name>
    <dbReference type="NCBI Taxonomy" id="3075535"/>
    <lineage>
        <taxon>Bacteria</taxon>
        <taxon>Bacillati</taxon>
        <taxon>Actinomycetota</taxon>
        <taxon>Actinomycetes</taxon>
        <taxon>Kitasatosporales</taxon>
        <taxon>Streptomycetaceae</taxon>
        <taxon>Streptomyces</taxon>
    </lineage>
</organism>
<feature type="domain" description="DSBA-like thioredoxin" evidence="1">
    <location>
        <begin position="5"/>
        <end position="206"/>
    </location>
</feature>
<dbReference type="PANTHER" id="PTHR13887:SF41">
    <property type="entry name" value="THIOREDOXIN SUPERFAMILY PROTEIN"/>
    <property type="match status" value="1"/>
</dbReference>
<accession>A0ABD5E005</accession>
<proteinExistence type="predicted"/>
<protein>
    <submittedName>
        <fullName evidence="2">DsbA family oxidoreductase</fullName>
    </submittedName>
</protein>
<dbReference type="InterPro" id="IPR001853">
    <property type="entry name" value="DSBA-like_thioredoxin_dom"/>
</dbReference>
<dbReference type="CDD" id="cd03024">
    <property type="entry name" value="DsbA_FrnE"/>
    <property type="match status" value="1"/>
</dbReference>
<evidence type="ECO:0000259" key="1">
    <source>
        <dbReference type="Pfam" id="PF01323"/>
    </source>
</evidence>
<dbReference type="RefSeq" id="WP_093853649.1">
    <property type="nucleotide sequence ID" value="NZ_JAVRER010000005.1"/>
</dbReference>
<comment type="caution">
    <text evidence="2">The sequence shown here is derived from an EMBL/GenBank/DDBJ whole genome shotgun (WGS) entry which is preliminary data.</text>
</comment>
<dbReference type="Pfam" id="PF01323">
    <property type="entry name" value="DSBA"/>
    <property type="match status" value="1"/>
</dbReference>
<evidence type="ECO:0000313" key="2">
    <source>
        <dbReference type="EMBL" id="MDT0414756.1"/>
    </source>
</evidence>
<dbReference type="SUPFAM" id="SSF52833">
    <property type="entry name" value="Thioredoxin-like"/>
    <property type="match status" value="1"/>
</dbReference>
<reference evidence="3" key="1">
    <citation type="submission" date="2023-07" db="EMBL/GenBank/DDBJ databases">
        <title>30 novel species of actinomycetes from the DSMZ collection.</title>
        <authorList>
            <person name="Nouioui I."/>
        </authorList>
    </citation>
    <scope>NUCLEOTIDE SEQUENCE [LARGE SCALE GENOMIC DNA]</scope>
    <source>
        <strain evidence="3">DSM 41982</strain>
    </source>
</reference>
<dbReference type="EMBL" id="JAVRER010000005">
    <property type="protein sequence ID" value="MDT0414756.1"/>
    <property type="molecule type" value="Genomic_DNA"/>
</dbReference>
<dbReference type="Gene3D" id="3.40.30.10">
    <property type="entry name" value="Glutaredoxin"/>
    <property type="match status" value="1"/>
</dbReference>
<dbReference type="AlphaFoldDB" id="A0ABD5E005"/>